<proteinExistence type="predicted"/>
<accession>A0A5J9TEA4</accession>
<dbReference type="OrthoDB" id="2020192at2759"/>
<evidence type="ECO:0000313" key="4">
    <source>
        <dbReference type="Proteomes" id="UP000324897"/>
    </source>
</evidence>
<dbReference type="EMBL" id="RWGY01000039">
    <property type="protein sequence ID" value="TVU09730.1"/>
    <property type="molecule type" value="Genomic_DNA"/>
</dbReference>
<protein>
    <submittedName>
        <fullName evidence="3">Uncharacterized protein</fullName>
    </submittedName>
</protein>
<feature type="transmembrane region" description="Helical" evidence="2">
    <location>
        <begin position="128"/>
        <end position="150"/>
    </location>
</feature>
<feature type="region of interest" description="Disordered" evidence="1">
    <location>
        <begin position="1"/>
        <end position="33"/>
    </location>
</feature>
<dbReference type="PANTHER" id="PTHR34370:SF2">
    <property type="entry name" value="GAG-POL POLYPROTEIN_RETROTRANSPOSON"/>
    <property type="match status" value="1"/>
</dbReference>
<keyword evidence="2" id="KW-1133">Transmembrane helix</keyword>
<evidence type="ECO:0000313" key="3">
    <source>
        <dbReference type="EMBL" id="TVU09730.1"/>
    </source>
</evidence>
<evidence type="ECO:0000256" key="2">
    <source>
        <dbReference type="SAM" id="Phobius"/>
    </source>
</evidence>
<dbReference type="PANTHER" id="PTHR34370">
    <property type="entry name" value="OS04G0600100 PROTEIN"/>
    <property type="match status" value="1"/>
</dbReference>
<feature type="transmembrane region" description="Helical" evidence="2">
    <location>
        <begin position="192"/>
        <end position="215"/>
    </location>
</feature>
<evidence type="ECO:0000256" key="1">
    <source>
        <dbReference type="SAM" id="MobiDB-lite"/>
    </source>
</evidence>
<name>A0A5J9TEA4_9POAL</name>
<sequence length="216" mass="23139">MASSPSTSPLRAVRLRRAPTGVRRPHAASSSSSSFIPVAPLCGLLALSSASRVRSIPFLQRPLASLVVGRSRLSSAAASSADPGEIDAVNMEGTEQSVGGSNVDIIKCIFFTVCRLLEKLKRYGAAGVLSYGLLNTVYYVTAFLLVWFYFAPAPGKMGYAAAVERALALAPFVDRGLRWFTVKFNFKSEGRAFATIVGFCFAIAALLFFGLTILWA</sequence>
<organism evidence="3 4">
    <name type="scientific">Eragrostis curvula</name>
    <name type="common">weeping love grass</name>
    <dbReference type="NCBI Taxonomy" id="38414"/>
    <lineage>
        <taxon>Eukaryota</taxon>
        <taxon>Viridiplantae</taxon>
        <taxon>Streptophyta</taxon>
        <taxon>Embryophyta</taxon>
        <taxon>Tracheophyta</taxon>
        <taxon>Spermatophyta</taxon>
        <taxon>Magnoliopsida</taxon>
        <taxon>Liliopsida</taxon>
        <taxon>Poales</taxon>
        <taxon>Poaceae</taxon>
        <taxon>PACMAD clade</taxon>
        <taxon>Chloridoideae</taxon>
        <taxon>Eragrostideae</taxon>
        <taxon>Eragrostidinae</taxon>
        <taxon>Eragrostis</taxon>
    </lineage>
</organism>
<gene>
    <name evidence="3" type="ORF">EJB05_43223</name>
</gene>
<keyword evidence="2" id="KW-0812">Transmembrane</keyword>
<keyword evidence="4" id="KW-1185">Reference proteome</keyword>
<dbReference type="AlphaFoldDB" id="A0A5J9TEA4"/>
<dbReference type="Proteomes" id="UP000324897">
    <property type="component" value="Chromosome 3"/>
</dbReference>
<dbReference type="Gramene" id="TVU09730">
    <property type="protein sequence ID" value="TVU09730"/>
    <property type="gene ID" value="EJB05_43223"/>
</dbReference>
<reference evidence="3 4" key="1">
    <citation type="journal article" date="2019" name="Sci. Rep.">
        <title>A high-quality genome of Eragrostis curvula grass provides insights into Poaceae evolution and supports new strategies to enhance forage quality.</title>
        <authorList>
            <person name="Carballo J."/>
            <person name="Santos B.A.C.M."/>
            <person name="Zappacosta D."/>
            <person name="Garbus I."/>
            <person name="Selva J.P."/>
            <person name="Gallo C.A."/>
            <person name="Diaz A."/>
            <person name="Albertini E."/>
            <person name="Caccamo M."/>
            <person name="Echenique V."/>
        </authorList>
    </citation>
    <scope>NUCLEOTIDE SEQUENCE [LARGE SCALE GENOMIC DNA]</scope>
    <source>
        <strain evidence="4">cv. Victoria</strain>
        <tissue evidence="3">Leaf</tissue>
    </source>
</reference>
<keyword evidence="2" id="KW-0472">Membrane</keyword>
<comment type="caution">
    <text evidence="3">The sequence shown here is derived from an EMBL/GenBank/DDBJ whole genome shotgun (WGS) entry which is preliminary data.</text>
</comment>